<sequence length="67" mass="7412">MKNALTGFKVINKEKLKALGQEDLNQLFASDGLELVYLHLHSLRNLNKMLQNAGPQATATDEHGSVH</sequence>
<organism evidence="1 2">
    <name type="scientific">Vibrio ishigakensis</name>
    <dbReference type="NCBI Taxonomy" id="1481914"/>
    <lineage>
        <taxon>Bacteria</taxon>
        <taxon>Pseudomonadati</taxon>
        <taxon>Pseudomonadota</taxon>
        <taxon>Gammaproteobacteria</taxon>
        <taxon>Vibrionales</taxon>
        <taxon>Vibrionaceae</taxon>
        <taxon>Vibrio</taxon>
    </lineage>
</organism>
<dbReference type="STRING" id="1481914.JCM19241_3910"/>
<gene>
    <name evidence="1" type="ORF">JCM19241_3910</name>
</gene>
<dbReference type="EMBL" id="BBSC01000006">
    <property type="protein sequence ID" value="GAM76373.1"/>
    <property type="molecule type" value="Genomic_DNA"/>
</dbReference>
<name>A0A0B8QMW7_9VIBR</name>
<reference evidence="1 2" key="2">
    <citation type="submission" date="2015-01" db="EMBL/GenBank/DDBJ databases">
        <authorList>
            <consortium name="NBRP consortium"/>
            <person name="Sawabe T."/>
            <person name="Meirelles P."/>
            <person name="Feng G."/>
            <person name="Sayaka M."/>
            <person name="Hattori M."/>
            <person name="Ohkuma M."/>
        </authorList>
    </citation>
    <scope>NUCLEOTIDE SEQUENCE [LARGE SCALE GENOMIC DNA]</scope>
    <source>
        <strain evidence="2">JCM 19241</strain>
    </source>
</reference>
<reference evidence="1 2" key="1">
    <citation type="submission" date="2015-01" db="EMBL/GenBank/DDBJ databases">
        <title>Vibrio sp. C94 JCM 19241 whole genome shotgun sequence.</title>
        <authorList>
            <person name="Sawabe T."/>
            <person name="Meirelles P."/>
            <person name="Feng G."/>
            <person name="Sayaka M."/>
            <person name="Hattori M."/>
            <person name="Ohkuma M."/>
        </authorList>
    </citation>
    <scope>NUCLEOTIDE SEQUENCE [LARGE SCALE GENOMIC DNA]</scope>
    <source>
        <strain evidence="2">JCM 19241</strain>
    </source>
</reference>
<comment type="caution">
    <text evidence="1">The sequence shown here is derived from an EMBL/GenBank/DDBJ whole genome shotgun (WGS) entry which is preliminary data.</text>
</comment>
<proteinExistence type="predicted"/>
<dbReference type="AlphaFoldDB" id="A0A0B8QMW7"/>
<evidence type="ECO:0000313" key="1">
    <source>
        <dbReference type="EMBL" id="GAM76373.1"/>
    </source>
</evidence>
<dbReference type="InterPro" id="IPR010836">
    <property type="entry name" value="SapC"/>
</dbReference>
<accession>A0A0B8QMW7</accession>
<dbReference type="Pfam" id="PF07277">
    <property type="entry name" value="SapC"/>
    <property type="match status" value="1"/>
</dbReference>
<evidence type="ECO:0000313" key="2">
    <source>
        <dbReference type="Proteomes" id="UP000031666"/>
    </source>
</evidence>
<protein>
    <submittedName>
        <fullName evidence="1">SapC-like S-layer protein</fullName>
    </submittedName>
</protein>
<dbReference type="Proteomes" id="UP000031666">
    <property type="component" value="Unassembled WGS sequence"/>
</dbReference>